<proteinExistence type="predicted"/>
<dbReference type="EMBL" id="QLTR01000038">
    <property type="protein sequence ID" value="RAS57077.1"/>
    <property type="molecule type" value="Genomic_DNA"/>
</dbReference>
<dbReference type="AlphaFoldDB" id="A0A329E077"/>
<dbReference type="SUPFAM" id="SSF54427">
    <property type="entry name" value="NTF2-like"/>
    <property type="match status" value="1"/>
</dbReference>
<evidence type="ECO:0000313" key="3">
    <source>
        <dbReference type="Proteomes" id="UP000248729"/>
    </source>
</evidence>
<evidence type="ECO:0000313" key="2">
    <source>
        <dbReference type="EMBL" id="RAS57077.1"/>
    </source>
</evidence>
<dbReference type="InterPro" id="IPR032710">
    <property type="entry name" value="NTF2-like_dom_sf"/>
</dbReference>
<accession>A0A329E077</accession>
<reference evidence="2 3" key="1">
    <citation type="submission" date="2018-06" db="EMBL/GenBank/DDBJ databases">
        <title>Freshwater and sediment microbial communities from various areas in North America, analyzing microbe dynamics in response to fracking.</title>
        <authorList>
            <person name="Lamendella R."/>
        </authorList>
    </citation>
    <scope>NUCLEOTIDE SEQUENCE [LARGE SCALE GENOMIC DNA]</scope>
    <source>
        <strain evidence="2 3">99A</strain>
    </source>
</reference>
<dbReference type="Proteomes" id="UP000248729">
    <property type="component" value="Unassembled WGS sequence"/>
</dbReference>
<dbReference type="RefSeq" id="WP_112404669.1">
    <property type="nucleotide sequence ID" value="NZ_QLTR01000038.1"/>
</dbReference>
<gene>
    <name evidence="2" type="ORF">DET48_13812</name>
</gene>
<dbReference type="InterPro" id="IPR027843">
    <property type="entry name" value="DUF4440"/>
</dbReference>
<protein>
    <recommendedName>
        <fullName evidence="1">DUF4440 domain-containing protein</fullName>
    </recommendedName>
</protein>
<sequence length="133" mass="15192">MDVLIEQEIELHKYETRQNKTDIGRLIHPSFSEIGKSGNSYDFASIIKMMATEKPSNTRVHSQKYECIQLEPSVQLLKYESALVNESGEISNYAKRCSIWAFTGTCWQLKYHQGTPCSPFELEPIQVLSVSTD</sequence>
<name>A0A329E077_VIBDI</name>
<evidence type="ECO:0000259" key="1">
    <source>
        <dbReference type="Pfam" id="PF14534"/>
    </source>
</evidence>
<feature type="domain" description="DUF4440" evidence="1">
    <location>
        <begin position="5"/>
        <end position="109"/>
    </location>
</feature>
<organism evidence="2 3">
    <name type="scientific">Vibrio diazotrophicus</name>
    <dbReference type="NCBI Taxonomy" id="685"/>
    <lineage>
        <taxon>Bacteria</taxon>
        <taxon>Pseudomonadati</taxon>
        <taxon>Pseudomonadota</taxon>
        <taxon>Gammaproteobacteria</taxon>
        <taxon>Vibrionales</taxon>
        <taxon>Vibrionaceae</taxon>
        <taxon>Vibrio</taxon>
    </lineage>
</organism>
<comment type="caution">
    <text evidence="2">The sequence shown here is derived from an EMBL/GenBank/DDBJ whole genome shotgun (WGS) entry which is preliminary data.</text>
</comment>
<dbReference type="Pfam" id="PF14534">
    <property type="entry name" value="DUF4440"/>
    <property type="match status" value="1"/>
</dbReference>